<evidence type="ECO:0000313" key="2">
    <source>
        <dbReference type="Proteomes" id="UP000634136"/>
    </source>
</evidence>
<protein>
    <submittedName>
        <fullName evidence="1">Uncharacterized protein</fullName>
    </submittedName>
</protein>
<sequence>MNLFRLHRFMLRRCGHLVEYDIRVLWLIMNLFRLPGFRFRRCGNLVEYDIRVLWLFMNLFRLHLFGFGFCSYRHLIETIQFSVHLESVLSTCGENYQPVDHSEVPYPPFQPLQEWKCCSLEFLPQVAQQKQIDSQVKLRFQKNRNGKFFPFKHLKMWSHIIFWSNRYPAPKEPSMTPVTTLPSISLPALPALPVVASAWLELMILSEPCLIVRQTSLEHDNIFMLTNSAPTVSLALINPHWIQFSKEEETEQDELPSTETLFPKTTTSFENGKSAVASVSLSLRSLRADRLLRMRLTPEKSVQMPVEPKRPFLKISMRHRFDFLLGLSARAFLLPLLLECLGCEISRE</sequence>
<accession>A0A834XAR5</accession>
<comment type="caution">
    <text evidence="1">The sequence shown here is derived from an EMBL/GenBank/DDBJ whole genome shotgun (WGS) entry which is preliminary data.</text>
</comment>
<organism evidence="1 2">
    <name type="scientific">Senna tora</name>
    <dbReference type="NCBI Taxonomy" id="362788"/>
    <lineage>
        <taxon>Eukaryota</taxon>
        <taxon>Viridiplantae</taxon>
        <taxon>Streptophyta</taxon>
        <taxon>Embryophyta</taxon>
        <taxon>Tracheophyta</taxon>
        <taxon>Spermatophyta</taxon>
        <taxon>Magnoliopsida</taxon>
        <taxon>eudicotyledons</taxon>
        <taxon>Gunneridae</taxon>
        <taxon>Pentapetalae</taxon>
        <taxon>rosids</taxon>
        <taxon>fabids</taxon>
        <taxon>Fabales</taxon>
        <taxon>Fabaceae</taxon>
        <taxon>Caesalpinioideae</taxon>
        <taxon>Cassia clade</taxon>
        <taxon>Senna</taxon>
    </lineage>
</organism>
<evidence type="ECO:0000313" key="1">
    <source>
        <dbReference type="EMBL" id="KAF7840634.1"/>
    </source>
</evidence>
<name>A0A834XAR5_9FABA</name>
<dbReference type="EMBL" id="JAAIUW010000002">
    <property type="protein sequence ID" value="KAF7840634.1"/>
    <property type="molecule type" value="Genomic_DNA"/>
</dbReference>
<reference evidence="1" key="1">
    <citation type="submission" date="2020-09" db="EMBL/GenBank/DDBJ databases">
        <title>Genome-Enabled Discovery of Anthraquinone Biosynthesis in Senna tora.</title>
        <authorList>
            <person name="Kang S.-H."/>
            <person name="Pandey R.P."/>
            <person name="Lee C.-M."/>
            <person name="Sim J.-S."/>
            <person name="Jeong J.-T."/>
            <person name="Choi B.-S."/>
            <person name="Jung M."/>
            <person name="Ginzburg D."/>
            <person name="Zhao K."/>
            <person name="Won S.Y."/>
            <person name="Oh T.-J."/>
            <person name="Yu Y."/>
            <person name="Kim N.-H."/>
            <person name="Lee O.R."/>
            <person name="Lee T.-H."/>
            <person name="Bashyal P."/>
            <person name="Kim T.-S."/>
            <person name="Lee W.-H."/>
            <person name="Kawkins C."/>
            <person name="Kim C.-K."/>
            <person name="Kim J.S."/>
            <person name="Ahn B.O."/>
            <person name="Rhee S.Y."/>
            <person name="Sohng J.K."/>
        </authorList>
    </citation>
    <scope>NUCLEOTIDE SEQUENCE</scope>
    <source>
        <tissue evidence="1">Leaf</tissue>
    </source>
</reference>
<keyword evidence="2" id="KW-1185">Reference proteome</keyword>
<dbReference type="AlphaFoldDB" id="A0A834XAR5"/>
<gene>
    <name evidence="1" type="ORF">G2W53_002932</name>
</gene>
<dbReference type="Proteomes" id="UP000634136">
    <property type="component" value="Unassembled WGS sequence"/>
</dbReference>
<proteinExistence type="predicted"/>